<name>A0ABY4BP81_9FLAO</name>
<dbReference type="Proteomes" id="UP000831460">
    <property type="component" value="Chromosome"/>
</dbReference>
<accession>A0ABY4BP81</accession>
<dbReference type="EMBL" id="CP094532">
    <property type="protein sequence ID" value="UOE40998.1"/>
    <property type="molecule type" value="Genomic_DNA"/>
</dbReference>
<keyword evidence="2" id="KW-1185">Reference proteome</keyword>
<evidence type="ECO:0008006" key="3">
    <source>
        <dbReference type="Google" id="ProtNLM"/>
    </source>
</evidence>
<evidence type="ECO:0000313" key="1">
    <source>
        <dbReference type="EMBL" id="UOE40998.1"/>
    </source>
</evidence>
<organism evidence="1 2">
    <name type="scientific">Chryseobacterium suipulveris</name>
    <dbReference type="NCBI Taxonomy" id="2929800"/>
    <lineage>
        <taxon>Bacteria</taxon>
        <taxon>Pseudomonadati</taxon>
        <taxon>Bacteroidota</taxon>
        <taxon>Flavobacteriia</taxon>
        <taxon>Flavobacteriales</taxon>
        <taxon>Weeksellaceae</taxon>
        <taxon>Chryseobacterium group</taxon>
        <taxon>Chryseobacterium</taxon>
    </lineage>
</organism>
<sequence>MAHHNLKTLSEVLETLRRRGITKEIRMNKENVMVLGDNEKTYKPSDLSIVKSYRFEGNSSADDNAVLYLIEDREGEKATILDSYGSDSNYSGPEFDNFLRQIPFDEKSEYDSY</sequence>
<evidence type="ECO:0000313" key="2">
    <source>
        <dbReference type="Proteomes" id="UP000831460"/>
    </source>
</evidence>
<proteinExistence type="predicted"/>
<protein>
    <recommendedName>
        <fullName evidence="3">Phosphoribosylpyrophosphate synthetase</fullName>
    </recommendedName>
</protein>
<dbReference type="RefSeq" id="WP_243549214.1">
    <property type="nucleotide sequence ID" value="NZ_CP094532.1"/>
</dbReference>
<gene>
    <name evidence="1" type="ORF">MTP09_14005</name>
</gene>
<reference evidence="1 2" key="1">
    <citation type="submission" date="2022-03" db="EMBL/GenBank/DDBJ databases">
        <title>Chryseobacterium sp. isolated from particulate matters in swine house.</title>
        <authorList>
            <person name="Won M."/>
            <person name="Kim S.-J."/>
            <person name="Kwon S.-W."/>
        </authorList>
    </citation>
    <scope>NUCLEOTIDE SEQUENCE [LARGE SCALE GENOMIC DNA]</scope>
    <source>
        <strain evidence="1 2">SC2-2</strain>
    </source>
</reference>